<evidence type="ECO:0000256" key="5">
    <source>
        <dbReference type="SAM" id="SignalP"/>
    </source>
</evidence>
<dbReference type="InterPro" id="IPR039439">
    <property type="entry name" value="SH3b1_dom"/>
</dbReference>
<dbReference type="Pfam" id="PF00877">
    <property type="entry name" value="NLPC_P60"/>
    <property type="match status" value="1"/>
</dbReference>
<accession>A0A3N5Y7B7</accession>
<protein>
    <submittedName>
        <fullName evidence="7">Glycoside hydrolase</fullName>
    </submittedName>
</protein>
<name>A0A3N5Y7B7_9ALTE</name>
<feature type="domain" description="NlpC/P60" evidence="6">
    <location>
        <begin position="309"/>
        <end position="463"/>
    </location>
</feature>
<evidence type="ECO:0000313" key="8">
    <source>
        <dbReference type="Proteomes" id="UP000275281"/>
    </source>
</evidence>
<feature type="signal peptide" evidence="5">
    <location>
        <begin position="1"/>
        <end position="24"/>
    </location>
</feature>
<keyword evidence="4" id="KW-0788">Thiol protease</keyword>
<dbReference type="GO" id="GO:0006508">
    <property type="term" value="P:proteolysis"/>
    <property type="evidence" value="ECO:0007669"/>
    <property type="project" value="UniProtKB-KW"/>
</dbReference>
<gene>
    <name evidence="7" type="ORF">DRW07_11255</name>
</gene>
<dbReference type="Gene3D" id="3.90.1720.10">
    <property type="entry name" value="endopeptidase domain like (from Nostoc punctiforme)"/>
    <property type="match status" value="1"/>
</dbReference>
<evidence type="ECO:0000256" key="3">
    <source>
        <dbReference type="ARBA" id="ARBA00022801"/>
    </source>
</evidence>
<dbReference type="Pfam" id="PF12913">
    <property type="entry name" value="SH3_6"/>
    <property type="match status" value="1"/>
</dbReference>
<dbReference type="GO" id="GO:0008234">
    <property type="term" value="F:cysteine-type peptidase activity"/>
    <property type="evidence" value="ECO:0007669"/>
    <property type="project" value="UniProtKB-KW"/>
</dbReference>
<organism evidence="7 8">
    <name type="scientific">Alteromonas sediminis</name>
    <dbReference type="NCBI Taxonomy" id="2259342"/>
    <lineage>
        <taxon>Bacteria</taxon>
        <taxon>Pseudomonadati</taxon>
        <taxon>Pseudomonadota</taxon>
        <taxon>Gammaproteobacteria</taxon>
        <taxon>Alteromonadales</taxon>
        <taxon>Alteromonadaceae</taxon>
        <taxon>Alteromonas/Salinimonas group</taxon>
        <taxon>Alteromonas</taxon>
    </lineage>
</organism>
<comment type="similarity">
    <text evidence="1">Belongs to the peptidase C40 family.</text>
</comment>
<dbReference type="PIRSF" id="PIRSF019015">
    <property type="entry name" value="P60_peptidase_YkfC"/>
    <property type="match status" value="1"/>
</dbReference>
<dbReference type="Proteomes" id="UP000275281">
    <property type="component" value="Unassembled WGS sequence"/>
</dbReference>
<keyword evidence="8" id="KW-1185">Reference proteome</keyword>
<keyword evidence="3 7" id="KW-0378">Hydrolase</keyword>
<dbReference type="InterPro" id="IPR038765">
    <property type="entry name" value="Papain-like_cys_pep_sf"/>
</dbReference>
<dbReference type="OrthoDB" id="9808890at2"/>
<dbReference type="SUPFAM" id="SSF54001">
    <property type="entry name" value="Cysteine proteinases"/>
    <property type="match status" value="1"/>
</dbReference>
<reference evidence="7 8" key="1">
    <citation type="submission" date="2018-11" db="EMBL/GenBank/DDBJ databases">
        <authorList>
            <person name="Ye M.-Q."/>
            <person name="Du Z.-J."/>
        </authorList>
    </citation>
    <scope>NUCLEOTIDE SEQUENCE [LARGE SCALE GENOMIC DNA]</scope>
    <source>
        <strain evidence="7 8">U0105</strain>
    </source>
</reference>
<evidence type="ECO:0000256" key="4">
    <source>
        <dbReference type="ARBA" id="ARBA00022807"/>
    </source>
</evidence>
<sequence length="466" mass="52358">MHIYRKAAYILSVFWLSVCANALAESGRFTSDVIGVKEDHFSVSFWIDKLIEPEKELMDAEQIKEFNTQLINENPHVTNPLSVPRTLSREALSDKLMSISSRPGYPRFYLDGRELTDADYAKYEASLNREAIQESNTVEYALVVKRTALRKYPTKDRVLNSGMDADLDRFQETGVFPGDVAAVLHYSADNKWALIQVFHYIAWAPVEDLAVGEKAQIKRFLDAPERLVVTGAKVFTNYVPDNALVSEVQLDMGVSLPLMNASNFKGSIYGQNPYASYVVELPVRDEQGGLTFKPALIARHHDVHKGLLPLNEKNLLAQAFKFLGERYGWGHDYNGRDCTGFVGEIYRTFGLLMPRNSGDQGSTDYGINTRFKDASLHTEKTAALANMAVGDLIYIPGHVMMYIGDYQGEPYVIHAVKGLGYNNDQGQFYSGTLNGVSVTPLLPLRTSQETSYLDRIYNIKRLYGQQ</sequence>
<feature type="chain" id="PRO_5018087556" evidence="5">
    <location>
        <begin position="25"/>
        <end position="466"/>
    </location>
</feature>
<dbReference type="InterPro" id="IPR000064">
    <property type="entry name" value="NLP_P60_dom"/>
</dbReference>
<dbReference type="EMBL" id="RPOK01000003">
    <property type="protein sequence ID" value="RPJ66649.1"/>
    <property type="molecule type" value="Genomic_DNA"/>
</dbReference>
<dbReference type="RefSeq" id="WP_124028006.1">
    <property type="nucleotide sequence ID" value="NZ_JBHRSN010000006.1"/>
</dbReference>
<evidence type="ECO:0000259" key="6">
    <source>
        <dbReference type="PROSITE" id="PS51935"/>
    </source>
</evidence>
<dbReference type="AlphaFoldDB" id="A0A3N5Y7B7"/>
<dbReference type="PROSITE" id="PS51935">
    <property type="entry name" value="NLPC_P60"/>
    <property type="match status" value="1"/>
</dbReference>
<dbReference type="InterPro" id="IPR027017">
    <property type="entry name" value="P60_peptidase_YkfC"/>
</dbReference>
<keyword evidence="5" id="KW-0732">Signal</keyword>
<proteinExistence type="inferred from homology"/>
<evidence type="ECO:0000256" key="2">
    <source>
        <dbReference type="ARBA" id="ARBA00022670"/>
    </source>
</evidence>
<evidence type="ECO:0000313" key="7">
    <source>
        <dbReference type="EMBL" id="RPJ66649.1"/>
    </source>
</evidence>
<comment type="caution">
    <text evidence="7">The sequence shown here is derived from an EMBL/GenBank/DDBJ whole genome shotgun (WGS) entry which is preliminary data.</text>
</comment>
<evidence type="ECO:0000256" key="1">
    <source>
        <dbReference type="ARBA" id="ARBA00007074"/>
    </source>
</evidence>
<keyword evidence="2" id="KW-0645">Protease</keyword>